<dbReference type="GO" id="GO:0000976">
    <property type="term" value="F:transcription cis-regulatory region binding"/>
    <property type="evidence" value="ECO:0007669"/>
    <property type="project" value="TreeGrafter"/>
</dbReference>
<feature type="domain" description="HTH tetR-type" evidence="5">
    <location>
        <begin position="20"/>
        <end position="80"/>
    </location>
</feature>
<evidence type="ECO:0000256" key="1">
    <source>
        <dbReference type="ARBA" id="ARBA00023015"/>
    </source>
</evidence>
<dbReference type="AlphaFoldDB" id="A0A9D2J719"/>
<feature type="DNA-binding region" description="H-T-H motif" evidence="4">
    <location>
        <begin position="43"/>
        <end position="62"/>
    </location>
</feature>
<keyword evidence="1" id="KW-0805">Transcription regulation</keyword>
<dbReference type="Pfam" id="PF00440">
    <property type="entry name" value="TetR_N"/>
    <property type="match status" value="1"/>
</dbReference>
<evidence type="ECO:0000313" key="6">
    <source>
        <dbReference type="EMBL" id="HIZ38019.1"/>
    </source>
</evidence>
<keyword evidence="3" id="KW-0804">Transcription</keyword>
<accession>A0A9D2J719</accession>
<evidence type="ECO:0000256" key="2">
    <source>
        <dbReference type="ARBA" id="ARBA00023125"/>
    </source>
</evidence>
<reference evidence="6" key="1">
    <citation type="journal article" date="2021" name="PeerJ">
        <title>Extensive microbial diversity within the chicken gut microbiome revealed by metagenomics and culture.</title>
        <authorList>
            <person name="Gilroy R."/>
            <person name="Ravi A."/>
            <person name="Getino M."/>
            <person name="Pursley I."/>
            <person name="Horton D.L."/>
            <person name="Alikhan N.F."/>
            <person name="Baker D."/>
            <person name="Gharbi K."/>
            <person name="Hall N."/>
            <person name="Watson M."/>
            <person name="Adriaenssens E.M."/>
            <person name="Foster-Nyarko E."/>
            <person name="Jarju S."/>
            <person name="Secka A."/>
            <person name="Antonio M."/>
            <person name="Oren A."/>
            <person name="Chaudhuri R.R."/>
            <person name="La Ragione R."/>
            <person name="Hildebrand F."/>
            <person name="Pallen M.J."/>
        </authorList>
    </citation>
    <scope>NUCLEOTIDE SEQUENCE</scope>
    <source>
        <strain evidence="6">ChiGjej4B4-7305</strain>
    </source>
</reference>
<organism evidence="6 7">
    <name type="scientific">Candidatus Ruania gallistercoris</name>
    <dbReference type="NCBI Taxonomy" id="2838746"/>
    <lineage>
        <taxon>Bacteria</taxon>
        <taxon>Bacillati</taxon>
        <taxon>Actinomycetota</taxon>
        <taxon>Actinomycetes</taxon>
        <taxon>Micrococcales</taxon>
        <taxon>Ruaniaceae</taxon>
        <taxon>Ruania</taxon>
    </lineage>
</organism>
<evidence type="ECO:0000256" key="3">
    <source>
        <dbReference type="ARBA" id="ARBA00023163"/>
    </source>
</evidence>
<reference evidence="6" key="2">
    <citation type="submission" date="2021-04" db="EMBL/GenBank/DDBJ databases">
        <authorList>
            <person name="Gilroy R."/>
        </authorList>
    </citation>
    <scope>NUCLEOTIDE SEQUENCE</scope>
    <source>
        <strain evidence="6">ChiGjej4B4-7305</strain>
    </source>
</reference>
<evidence type="ECO:0000256" key="4">
    <source>
        <dbReference type="PROSITE-ProRule" id="PRU00335"/>
    </source>
</evidence>
<dbReference type="PANTHER" id="PTHR30055">
    <property type="entry name" value="HTH-TYPE TRANSCRIPTIONAL REGULATOR RUTR"/>
    <property type="match status" value="1"/>
</dbReference>
<dbReference type="SUPFAM" id="SSF46689">
    <property type="entry name" value="Homeodomain-like"/>
    <property type="match status" value="1"/>
</dbReference>
<protein>
    <submittedName>
        <fullName evidence="6">TetR family transcriptional regulator</fullName>
    </submittedName>
</protein>
<dbReference type="Gene3D" id="1.10.357.10">
    <property type="entry name" value="Tetracycline Repressor, domain 2"/>
    <property type="match status" value="1"/>
</dbReference>
<dbReference type="PROSITE" id="PS50977">
    <property type="entry name" value="HTH_TETR_2"/>
    <property type="match status" value="1"/>
</dbReference>
<dbReference type="InterPro" id="IPR001647">
    <property type="entry name" value="HTH_TetR"/>
</dbReference>
<comment type="caution">
    <text evidence="6">The sequence shown here is derived from an EMBL/GenBank/DDBJ whole genome shotgun (WGS) entry which is preliminary data.</text>
</comment>
<dbReference type="InterPro" id="IPR009057">
    <property type="entry name" value="Homeodomain-like_sf"/>
</dbReference>
<name>A0A9D2J719_9MICO</name>
<proteinExistence type="predicted"/>
<dbReference type="GO" id="GO:0003700">
    <property type="term" value="F:DNA-binding transcription factor activity"/>
    <property type="evidence" value="ECO:0007669"/>
    <property type="project" value="TreeGrafter"/>
</dbReference>
<dbReference type="EMBL" id="DXBY01000337">
    <property type="protein sequence ID" value="HIZ38019.1"/>
    <property type="molecule type" value="Genomic_DNA"/>
</dbReference>
<gene>
    <name evidence="6" type="ORF">H9815_19770</name>
</gene>
<dbReference type="InterPro" id="IPR050109">
    <property type="entry name" value="HTH-type_TetR-like_transc_reg"/>
</dbReference>
<evidence type="ECO:0000313" key="7">
    <source>
        <dbReference type="Proteomes" id="UP000824037"/>
    </source>
</evidence>
<dbReference type="InterPro" id="IPR036271">
    <property type="entry name" value="Tet_transcr_reg_TetR-rel_C_sf"/>
</dbReference>
<dbReference type="Proteomes" id="UP000824037">
    <property type="component" value="Unassembled WGS sequence"/>
</dbReference>
<evidence type="ECO:0000259" key="5">
    <source>
        <dbReference type="PROSITE" id="PS50977"/>
    </source>
</evidence>
<dbReference type="SUPFAM" id="SSF48498">
    <property type="entry name" value="Tetracyclin repressor-like, C-terminal domain"/>
    <property type="match status" value="1"/>
</dbReference>
<keyword evidence="2 4" id="KW-0238">DNA-binding</keyword>
<dbReference type="PANTHER" id="PTHR30055:SF151">
    <property type="entry name" value="TRANSCRIPTIONAL REGULATORY PROTEIN"/>
    <property type="match status" value="1"/>
</dbReference>
<sequence length="207" mass="22376">MDGVHLPTEVRRGAPPRGQRLTRAAVLDRAADLIAADGLARFSLRRLAQVLGVRPNALYNHVRSLDELLDAVTERFVRDLRLPTGELDWQEWIRAAARELRRQLGQRSGLTALALDRAGSTAAGPRLLGEFIDRLVAAGVDRSVAHLAWHTVLTVVVGSLEPERSATPAGEATFEAVLDLALTGIVQAAEEPPSAQVTALLAAHRLE</sequence>